<sequence length="75" mass="8688">MIARELDYTAESTASDGLVKWRDRIEDPDAERSLTERRKKVSELIGVSFPKELSGFMFSSDFDEWPTNRGTTERE</sequence>
<gene>
    <name evidence="1" type="ORF">N657DRAFT_449164</name>
</gene>
<proteinExistence type="predicted"/>
<evidence type="ECO:0000313" key="1">
    <source>
        <dbReference type="EMBL" id="KAK4123152.1"/>
    </source>
</evidence>
<dbReference type="AlphaFoldDB" id="A0AAN6TYN6"/>
<reference evidence="1" key="1">
    <citation type="journal article" date="2023" name="Mol. Phylogenet. Evol.">
        <title>Genome-scale phylogeny and comparative genomics of the fungal order Sordariales.</title>
        <authorList>
            <person name="Hensen N."/>
            <person name="Bonometti L."/>
            <person name="Westerberg I."/>
            <person name="Brannstrom I.O."/>
            <person name="Guillou S."/>
            <person name="Cros-Aarteil S."/>
            <person name="Calhoun S."/>
            <person name="Haridas S."/>
            <person name="Kuo A."/>
            <person name="Mondo S."/>
            <person name="Pangilinan J."/>
            <person name="Riley R."/>
            <person name="LaButti K."/>
            <person name="Andreopoulos B."/>
            <person name="Lipzen A."/>
            <person name="Chen C."/>
            <person name="Yan M."/>
            <person name="Daum C."/>
            <person name="Ng V."/>
            <person name="Clum A."/>
            <person name="Steindorff A."/>
            <person name="Ohm R.A."/>
            <person name="Martin F."/>
            <person name="Silar P."/>
            <person name="Natvig D.O."/>
            <person name="Lalanne C."/>
            <person name="Gautier V."/>
            <person name="Ament-Velasquez S.L."/>
            <person name="Kruys A."/>
            <person name="Hutchinson M.I."/>
            <person name="Powell A.J."/>
            <person name="Barry K."/>
            <person name="Miller A.N."/>
            <person name="Grigoriev I.V."/>
            <person name="Debuchy R."/>
            <person name="Gladieux P."/>
            <person name="Hiltunen Thoren M."/>
            <person name="Johannesson H."/>
        </authorList>
    </citation>
    <scope>NUCLEOTIDE SEQUENCE</scope>
    <source>
        <strain evidence="1">CBS 731.68</strain>
    </source>
</reference>
<organism evidence="1 2">
    <name type="scientific">Parathielavia appendiculata</name>
    <dbReference type="NCBI Taxonomy" id="2587402"/>
    <lineage>
        <taxon>Eukaryota</taxon>
        <taxon>Fungi</taxon>
        <taxon>Dikarya</taxon>
        <taxon>Ascomycota</taxon>
        <taxon>Pezizomycotina</taxon>
        <taxon>Sordariomycetes</taxon>
        <taxon>Sordariomycetidae</taxon>
        <taxon>Sordariales</taxon>
        <taxon>Chaetomiaceae</taxon>
        <taxon>Parathielavia</taxon>
    </lineage>
</organism>
<protein>
    <submittedName>
        <fullName evidence="1">Uncharacterized protein</fullName>
    </submittedName>
</protein>
<reference evidence="1" key="2">
    <citation type="submission" date="2023-05" db="EMBL/GenBank/DDBJ databases">
        <authorList>
            <consortium name="Lawrence Berkeley National Laboratory"/>
            <person name="Steindorff A."/>
            <person name="Hensen N."/>
            <person name="Bonometti L."/>
            <person name="Westerberg I."/>
            <person name="Brannstrom I.O."/>
            <person name="Guillou S."/>
            <person name="Cros-Aarteil S."/>
            <person name="Calhoun S."/>
            <person name="Haridas S."/>
            <person name="Kuo A."/>
            <person name="Mondo S."/>
            <person name="Pangilinan J."/>
            <person name="Riley R."/>
            <person name="Labutti K."/>
            <person name="Andreopoulos B."/>
            <person name="Lipzen A."/>
            <person name="Chen C."/>
            <person name="Yanf M."/>
            <person name="Daum C."/>
            <person name="Ng V."/>
            <person name="Clum A."/>
            <person name="Ohm R."/>
            <person name="Martin F."/>
            <person name="Silar P."/>
            <person name="Natvig D."/>
            <person name="Lalanne C."/>
            <person name="Gautier V."/>
            <person name="Ament-Velasquez S.L."/>
            <person name="Kruys A."/>
            <person name="Hutchinson M.I."/>
            <person name="Powell A.J."/>
            <person name="Barry K."/>
            <person name="Miller A.N."/>
            <person name="Grigoriev I.V."/>
            <person name="Debuchy R."/>
            <person name="Gladieux P."/>
            <person name="Thoren M.H."/>
            <person name="Johannesson H."/>
        </authorList>
    </citation>
    <scope>NUCLEOTIDE SEQUENCE</scope>
    <source>
        <strain evidence="1">CBS 731.68</strain>
    </source>
</reference>
<dbReference type="RefSeq" id="XP_062646923.1">
    <property type="nucleotide sequence ID" value="XM_062787434.1"/>
</dbReference>
<comment type="caution">
    <text evidence="1">The sequence shown here is derived from an EMBL/GenBank/DDBJ whole genome shotgun (WGS) entry which is preliminary data.</text>
</comment>
<dbReference type="GeneID" id="87824204"/>
<evidence type="ECO:0000313" key="2">
    <source>
        <dbReference type="Proteomes" id="UP001302602"/>
    </source>
</evidence>
<dbReference type="Proteomes" id="UP001302602">
    <property type="component" value="Unassembled WGS sequence"/>
</dbReference>
<name>A0AAN6TYN6_9PEZI</name>
<keyword evidence="2" id="KW-1185">Reference proteome</keyword>
<dbReference type="EMBL" id="MU853229">
    <property type="protein sequence ID" value="KAK4123152.1"/>
    <property type="molecule type" value="Genomic_DNA"/>
</dbReference>
<accession>A0AAN6TYN6</accession>